<evidence type="ECO:0000313" key="5">
    <source>
        <dbReference type="Proteomes" id="UP000295357"/>
    </source>
</evidence>
<evidence type="ECO:0000256" key="2">
    <source>
        <dbReference type="SAM" id="SignalP"/>
    </source>
</evidence>
<protein>
    <submittedName>
        <fullName evidence="4">Uncharacterized protein DUF4124</fullName>
    </submittedName>
</protein>
<evidence type="ECO:0000313" key="4">
    <source>
        <dbReference type="EMBL" id="TDP04571.1"/>
    </source>
</evidence>
<reference evidence="4 5" key="1">
    <citation type="submission" date="2019-03" db="EMBL/GenBank/DDBJ databases">
        <title>Genomic Encyclopedia of Type Strains, Phase IV (KMG-IV): sequencing the most valuable type-strain genomes for metagenomic binning, comparative biology and taxonomic classification.</title>
        <authorList>
            <person name="Goeker M."/>
        </authorList>
    </citation>
    <scope>NUCLEOTIDE SEQUENCE [LARGE SCALE GENOMIC DNA]</scope>
    <source>
        <strain evidence="4 5">DSM 25082</strain>
    </source>
</reference>
<sequence length="179" mass="19012">MAGNCVDGALRLGFVALLSLGATLAQAQFKCVDAQGSVSFQQLPCAQGHKETSLGRQNEPVPQPQSTATRPSQPPAATRATQDAAPSGASSVSPADVQGDWCITEVEILGAVKVPVQLKPDGQYVWGERHQSVSGRWKLVEGQLAVSSMGMYEILGRPGREMRLSQYGAVTKFTRGRCV</sequence>
<organism evidence="4 5">
    <name type="scientific">Roseateles asaccharophilus</name>
    <dbReference type="NCBI Taxonomy" id="582607"/>
    <lineage>
        <taxon>Bacteria</taxon>
        <taxon>Pseudomonadati</taxon>
        <taxon>Pseudomonadota</taxon>
        <taxon>Betaproteobacteria</taxon>
        <taxon>Burkholderiales</taxon>
        <taxon>Sphaerotilaceae</taxon>
        <taxon>Roseateles</taxon>
    </lineage>
</organism>
<evidence type="ECO:0000256" key="1">
    <source>
        <dbReference type="SAM" id="MobiDB-lite"/>
    </source>
</evidence>
<dbReference type="Proteomes" id="UP000295357">
    <property type="component" value="Unassembled WGS sequence"/>
</dbReference>
<dbReference type="Pfam" id="PF13511">
    <property type="entry name" value="DUF4124"/>
    <property type="match status" value="1"/>
</dbReference>
<gene>
    <name evidence="4" type="ORF">DFR39_11460</name>
</gene>
<name>A0A4R6MTE6_9BURK</name>
<feature type="region of interest" description="Disordered" evidence="1">
    <location>
        <begin position="49"/>
        <end position="95"/>
    </location>
</feature>
<feature type="signal peptide" evidence="2">
    <location>
        <begin position="1"/>
        <end position="27"/>
    </location>
</feature>
<dbReference type="EMBL" id="SNXE01000014">
    <property type="protein sequence ID" value="TDP04571.1"/>
    <property type="molecule type" value="Genomic_DNA"/>
</dbReference>
<feature type="compositionally biased region" description="Low complexity" evidence="1">
    <location>
        <begin position="83"/>
        <end position="95"/>
    </location>
</feature>
<keyword evidence="2" id="KW-0732">Signal</keyword>
<dbReference type="AlphaFoldDB" id="A0A4R6MTE6"/>
<accession>A0A4R6MTE6</accession>
<dbReference type="InterPro" id="IPR025392">
    <property type="entry name" value="DUF4124"/>
</dbReference>
<proteinExistence type="predicted"/>
<keyword evidence="5" id="KW-1185">Reference proteome</keyword>
<feature type="chain" id="PRO_5020965587" evidence="2">
    <location>
        <begin position="28"/>
        <end position="179"/>
    </location>
</feature>
<feature type="domain" description="DUF4124" evidence="3">
    <location>
        <begin position="16"/>
        <end position="68"/>
    </location>
</feature>
<evidence type="ECO:0000259" key="3">
    <source>
        <dbReference type="Pfam" id="PF13511"/>
    </source>
</evidence>
<comment type="caution">
    <text evidence="4">The sequence shown here is derived from an EMBL/GenBank/DDBJ whole genome shotgun (WGS) entry which is preliminary data.</text>
</comment>